<dbReference type="PANTHER" id="PTHR36436:SF6">
    <property type="entry name" value="SLL5081 PROTEIN"/>
    <property type="match status" value="1"/>
</dbReference>
<dbReference type="Gene3D" id="2.30.320.10">
    <property type="entry name" value="YwqG-like"/>
    <property type="match status" value="1"/>
</dbReference>
<name>A0A2S6IKT0_9FLAO</name>
<dbReference type="OrthoDB" id="57088at2"/>
<protein>
    <submittedName>
        <fullName evidence="1">Uncharacterized protein YwqG</fullName>
    </submittedName>
</protein>
<dbReference type="RefSeq" id="WP_104515299.1">
    <property type="nucleotide sequence ID" value="NZ_PTJE01000003.1"/>
</dbReference>
<organism evidence="1 2">
    <name type="scientific">Nonlabens xylanidelens</name>
    <dbReference type="NCBI Taxonomy" id="191564"/>
    <lineage>
        <taxon>Bacteria</taxon>
        <taxon>Pseudomonadati</taxon>
        <taxon>Bacteroidota</taxon>
        <taxon>Flavobacteriia</taxon>
        <taxon>Flavobacteriales</taxon>
        <taxon>Flavobacteriaceae</taxon>
        <taxon>Nonlabens</taxon>
    </lineage>
</organism>
<accession>A0A2S6IKT0</accession>
<dbReference type="EMBL" id="PTJE01000003">
    <property type="protein sequence ID" value="PPK94844.1"/>
    <property type="molecule type" value="Genomic_DNA"/>
</dbReference>
<keyword evidence="2" id="KW-1185">Reference proteome</keyword>
<dbReference type="Proteomes" id="UP000239002">
    <property type="component" value="Unassembled WGS sequence"/>
</dbReference>
<evidence type="ECO:0000313" key="2">
    <source>
        <dbReference type="Proteomes" id="UP000239002"/>
    </source>
</evidence>
<comment type="caution">
    <text evidence="1">The sequence shown here is derived from an EMBL/GenBank/DDBJ whole genome shotgun (WGS) entry which is preliminary data.</text>
</comment>
<dbReference type="PANTHER" id="PTHR36436">
    <property type="entry name" value="SLL5081 PROTEIN"/>
    <property type="match status" value="1"/>
</dbReference>
<sequence length="287" mass="33672">MGIFDLFKKKKKNELSIQNQLEKAHTLSIGEEDFDFEDFEEHHKHHFKEYEIKCVQIKTSVSSKDLSIDPLGLKDSKIMGIPFWPQGKEYPKDESSNEMFLMCQINFEEVPHLEPFPKKGILQLFFSKDNWYSEDVKVIFHKGATLSMPSEINFPFLTPEIYDESPSQYLLKIDFEKAIDKGSWEDVNFKKIESHFNIPEQQEDQFEEYMWDMHGGGGSKISGYGNFTQGDPRDYQTDKTNHIHLLQLDSNTKHMMFGDVGVAHLFIDKEHLKNGDLEKAWFYWDCC</sequence>
<proteinExistence type="predicted"/>
<evidence type="ECO:0000313" key="1">
    <source>
        <dbReference type="EMBL" id="PPK94844.1"/>
    </source>
</evidence>
<reference evidence="1 2" key="1">
    <citation type="submission" date="2018-02" db="EMBL/GenBank/DDBJ databases">
        <title>Genomic Encyclopedia of Archaeal and Bacterial Type Strains, Phase II (KMG-II): from individual species to whole genera.</title>
        <authorList>
            <person name="Goeker M."/>
        </authorList>
    </citation>
    <scope>NUCLEOTIDE SEQUENCE [LARGE SCALE GENOMIC DNA]</scope>
    <source>
        <strain evidence="1 2">DSM 16809</strain>
    </source>
</reference>
<dbReference type="AlphaFoldDB" id="A0A2S6IKT0"/>
<dbReference type="SUPFAM" id="SSF103032">
    <property type="entry name" value="Hypothetical protein YwqG"/>
    <property type="match status" value="1"/>
</dbReference>
<dbReference type="Pfam" id="PF09234">
    <property type="entry name" value="DUF1963"/>
    <property type="match status" value="1"/>
</dbReference>
<dbReference type="InterPro" id="IPR015315">
    <property type="entry name" value="DUF1963"/>
</dbReference>
<dbReference type="InterPro" id="IPR035948">
    <property type="entry name" value="YwqG-like_sf"/>
</dbReference>
<gene>
    <name evidence="1" type="ORF">LY01_01597</name>
</gene>